<evidence type="ECO:0000256" key="2">
    <source>
        <dbReference type="ARBA" id="ARBA00022679"/>
    </source>
</evidence>
<dbReference type="EMBL" id="JAKJXO020000008">
    <property type="protein sequence ID" value="KAL1601388.1"/>
    <property type="molecule type" value="Genomic_DNA"/>
</dbReference>
<organism evidence="3 4">
    <name type="scientific">Paraconiothyrium brasiliense</name>
    <dbReference type="NCBI Taxonomy" id="300254"/>
    <lineage>
        <taxon>Eukaryota</taxon>
        <taxon>Fungi</taxon>
        <taxon>Dikarya</taxon>
        <taxon>Ascomycota</taxon>
        <taxon>Pezizomycotina</taxon>
        <taxon>Dothideomycetes</taxon>
        <taxon>Pleosporomycetidae</taxon>
        <taxon>Pleosporales</taxon>
        <taxon>Massarineae</taxon>
        <taxon>Didymosphaeriaceae</taxon>
        <taxon>Paraconiothyrium</taxon>
    </lineage>
</organism>
<dbReference type="Pfam" id="PF11991">
    <property type="entry name" value="Trp_DMAT"/>
    <property type="match status" value="1"/>
</dbReference>
<dbReference type="InterPro" id="IPR012148">
    <property type="entry name" value="ABBA_DMATS-like"/>
</dbReference>
<comment type="similarity">
    <text evidence="1">Belongs to the tryptophan dimethylallyltransferase family.</text>
</comment>
<keyword evidence="2" id="KW-0808">Transferase</keyword>
<protein>
    <recommendedName>
        <fullName evidence="5">Tryptophan dimethylallyltransferase</fullName>
    </recommendedName>
</protein>
<dbReference type="InterPro" id="IPR017795">
    <property type="entry name" value="ABBA_NscD-like"/>
</dbReference>
<comment type="caution">
    <text evidence="3">The sequence shown here is derived from an EMBL/GenBank/DDBJ whole genome shotgun (WGS) entry which is preliminary data.</text>
</comment>
<proteinExistence type="inferred from homology"/>
<evidence type="ECO:0000313" key="4">
    <source>
        <dbReference type="Proteomes" id="UP001521785"/>
    </source>
</evidence>
<dbReference type="CDD" id="cd13929">
    <property type="entry name" value="PT-DMATS_CymD"/>
    <property type="match status" value="1"/>
</dbReference>
<dbReference type="PIRSF" id="PIRSF000509">
    <property type="entry name" value="Trp_DMAT"/>
    <property type="match status" value="1"/>
</dbReference>
<name>A0ABR3RAD5_9PLEO</name>
<keyword evidence="4" id="KW-1185">Reference proteome</keyword>
<dbReference type="PANTHER" id="PTHR40627:SF4">
    <property type="entry name" value="PRENYLTRANSFERASE ASQH1-RELATED"/>
    <property type="match status" value="1"/>
</dbReference>
<sequence>MHIIGNGLALPTHAQQWWKQTAPMLGHMLQGAGYDVHQQYRILLFFWRYIVIHLGPYPEESQNKTLTPFWQSFMTDDNSPMELSWAWDSINSLPEIRFSIEAIGYEAGKAEDPHNQMETMKLISELKATQPHLVWELFEYFHTAFQPPLGNRNVNQEFPHRSSLGLGIKCSRGSIRVGAYLTPPLSDSAAGWNFTYGVISKFKRDGVLFPTAKQLHNFLTQTERGRELCFVGLGIDCVQTNKSRLKIYLRSQHTSTESMREVLTLNGTMPEPWTDSVLQKLYTLLDMVAPGYKEIQLCNAQTAGVLYNFDIHSGRKEPYPRIYIPVKHYGINDLSIAQGLERFQTMEGRIEEERSSPYLEMLRQVYPKRKLEDNKGLQTFIAISPKGGSLAIAAYVSPHAYTRPGAGLQPNGSI</sequence>
<dbReference type="Proteomes" id="UP001521785">
    <property type="component" value="Unassembled WGS sequence"/>
</dbReference>
<evidence type="ECO:0000256" key="1">
    <source>
        <dbReference type="ARBA" id="ARBA00010209"/>
    </source>
</evidence>
<evidence type="ECO:0008006" key="5">
    <source>
        <dbReference type="Google" id="ProtNLM"/>
    </source>
</evidence>
<accession>A0ABR3RAD5</accession>
<gene>
    <name evidence="3" type="ORF">SLS60_006300</name>
</gene>
<reference evidence="3 4" key="1">
    <citation type="submission" date="2024-02" db="EMBL/GenBank/DDBJ databases">
        <title>De novo assembly and annotation of 12 fungi associated with fruit tree decline syndrome in Ontario, Canada.</title>
        <authorList>
            <person name="Sulman M."/>
            <person name="Ellouze W."/>
            <person name="Ilyukhin E."/>
        </authorList>
    </citation>
    <scope>NUCLEOTIDE SEQUENCE [LARGE SCALE GENOMIC DNA]</scope>
    <source>
        <strain evidence="3 4">M42-189</strain>
    </source>
</reference>
<dbReference type="NCBIfam" id="TIGR03429">
    <property type="entry name" value="arom_pren_DMATS"/>
    <property type="match status" value="1"/>
</dbReference>
<evidence type="ECO:0000313" key="3">
    <source>
        <dbReference type="EMBL" id="KAL1601388.1"/>
    </source>
</evidence>
<dbReference type="PANTHER" id="PTHR40627">
    <property type="entry name" value="INDOLE PRENYLTRANSFERASE TDIB-RELATED"/>
    <property type="match status" value="1"/>
</dbReference>